<dbReference type="Proteomes" id="UP000332594">
    <property type="component" value="Unassembled WGS sequence"/>
</dbReference>
<dbReference type="EMBL" id="CAADJG010000002">
    <property type="protein sequence ID" value="VFS83192.1"/>
    <property type="molecule type" value="Genomic_DNA"/>
</dbReference>
<organism evidence="1 2">
    <name type="scientific">Raoultella terrigena</name>
    <name type="common">Klebsiella terrigena</name>
    <dbReference type="NCBI Taxonomy" id="577"/>
    <lineage>
        <taxon>Bacteria</taxon>
        <taxon>Pseudomonadati</taxon>
        <taxon>Pseudomonadota</taxon>
        <taxon>Gammaproteobacteria</taxon>
        <taxon>Enterobacterales</taxon>
        <taxon>Enterobacteriaceae</taxon>
        <taxon>Klebsiella/Raoultella group</taxon>
        <taxon>Raoultella</taxon>
    </lineage>
</organism>
<evidence type="ECO:0000313" key="2">
    <source>
        <dbReference type="Proteomes" id="UP000332594"/>
    </source>
</evidence>
<accession>A0A485CER6</accession>
<protein>
    <submittedName>
        <fullName evidence="1">Uncharacterized protein</fullName>
    </submittedName>
</protein>
<proteinExistence type="predicted"/>
<gene>
    <name evidence="1" type="ORF">NCTC13038_04728</name>
</gene>
<evidence type="ECO:0000313" key="1">
    <source>
        <dbReference type="EMBL" id="VFS83192.1"/>
    </source>
</evidence>
<name>A0A485CER6_RAOTE</name>
<reference evidence="1 2" key="1">
    <citation type="submission" date="2019-03" db="EMBL/GenBank/DDBJ databases">
        <authorList>
            <consortium name="Pathogen Informatics"/>
        </authorList>
    </citation>
    <scope>NUCLEOTIDE SEQUENCE [LARGE SCALE GENOMIC DNA]</scope>
    <source>
        <strain evidence="1 2">NCTC13038</strain>
    </source>
</reference>
<sequence length="33" mass="3855">MRWLHSLTLVTYFSKRLGTCSLAALMPLELFRV</sequence>
<dbReference type="AlphaFoldDB" id="A0A485CER6"/>